<dbReference type="FunFam" id="3.30.200.20:FF:000432">
    <property type="entry name" value="LRR receptor-like serine/threonine-protein kinase EFR"/>
    <property type="match status" value="1"/>
</dbReference>
<keyword evidence="12 25" id="KW-0732">Signal</keyword>
<keyword evidence="18 24" id="KW-0472">Membrane</keyword>
<keyword evidence="19" id="KW-0675">Receptor</keyword>
<feature type="transmembrane region" description="Helical" evidence="24">
    <location>
        <begin position="663"/>
        <end position="685"/>
    </location>
</feature>
<dbReference type="PROSITE" id="PS50011">
    <property type="entry name" value="PROTEIN_KINASE_DOM"/>
    <property type="match status" value="1"/>
</dbReference>
<dbReference type="GO" id="GO:0005524">
    <property type="term" value="F:ATP binding"/>
    <property type="evidence" value="ECO:0007669"/>
    <property type="project" value="UniProtKB-UniRule"/>
</dbReference>
<comment type="catalytic activity">
    <reaction evidence="21">
        <text>L-threonyl-[protein] + ATP = O-phospho-L-threonyl-[protein] + ADP + H(+)</text>
        <dbReference type="Rhea" id="RHEA:46608"/>
        <dbReference type="Rhea" id="RHEA-COMP:11060"/>
        <dbReference type="Rhea" id="RHEA-COMP:11605"/>
        <dbReference type="ChEBI" id="CHEBI:15378"/>
        <dbReference type="ChEBI" id="CHEBI:30013"/>
        <dbReference type="ChEBI" id="CHEBI:30616"/>
        <dbReference type="ChEBI" id="CHEBI:61977"/>
        <dbReference type="ChEBI" id="CHEBI:456216"/>
        <dbReference type="EC" id="2.7.11.1"/>
    </reaction>
</comment>
<evidence type="ECO:0000256" key="9">
    <source>
        <dbReference type="ARBA" id="ARBA00022614"/>
    </source>
</evidence>
<comment type="catalytic activity">
    <reaction evidence="22">
        <text>L-seryl-[protein] + ATP = O-phospho-L-seryl-[protein] + ADP + H(+)</text>
        <dbReference type="Rhea" id="RHEA:17989"/>
        <dbReference type="Rhea" id="RHEA-COMP:9863"/>
        <dbReference type="Rhea" id="RHEA-COMP:11604"/>
        <dbReference type="ChEBI" id="CHEBI:15378"/>
        <dbReference type="ChEBI" id="CHEBI:29999"/>
        <dbReference type="ChEBI" id="CHEBI:30616"/>
        <dbReference type="ChEBI" id="CHEBI:83421"/>
        <dbReference type="ChEBI" id="CHEBI:456216"/>
        <dbReference type="EC" id="2.7.11.1"/>
    </reaction>
</comment>
<keyword evidence="20" id="KW-0325">Glycoprotein</keyword>
<dbReference type="InterPro" id="IPR055414">
    <property type="entry name" value="LRR_R13L4/SHOC2-like"/>
</dbReference>
<evidence type="ECO:0000256" key="8">
    <source>
        <dbReference type="ARBA" id="ARBA00022553"/>
    </source>
</evidence>
<dbReference type="PANTHER" id="PTHR27008">
    <property type="entry name" value="OS04G0122200 PROTEIN"/>
    <property type="match status" value="1"/>
</dbReference>
<dbReference type="FunFam" id="1.10.510.10:FF:000358">
    <property type="entry name" value="Putative leucine-rich repeat receptor-like serine/threonine-protein kinase"/>
    <property type="match status" value="1"/>
</dbReference>
<evidence type="ECO:0000256" key="5">
    <source>
        <dbReference type="ARBA" id="ARBA00012513"/>
    </source>
</evidence>
<sequence length="1028" mass="113347">MCIRHSSLRSLRYCDMRLFFILSVILVSFSTSSNSSKESNNEQDRTALVALRDGFLSGGTPPDGVALSSWNSSLHFCQWQGVTCGKRHRRVTRIRVMEQKLDGVLPPSIGNLTFLRVLNLSRNSLHGQVPKEIGQLRRLRYINLAGNSFEGRIPVEISNCSNLQVMDITNNNFIGPVPFQFGSLSKLISFCVNRNNLVGEMPNFLRNLSSLIVLDLGTNRFHGEMQNSLPGLPNLIFFSLLSNNFSGSISPLYNLSSLHSLDVSRNHFTGTLAQDMDVAFPKATFLSFWDNNFTGAIPSFLSNISGLKILQIQKNGLTGRVPDNLGKLKHLSVLQLRNNHLGSKKSNDLSFLDFLTNCTELKYLDVSDNRFGGQLPGSIANFSTSLQNLQMSTNYITGPIPESIGELSGLSFLSFSFNLLSGAIPNSIGKLGNISELYLYENKLSGGIPSSIGNLTKLSRLKLGGNSLTGNIPSTLRNCTGMEAFMFSGNHLTGNLPDDLFTQLKNLWSCDISRNSFDGIFPLGVGKLGVLNQLFIYDNNFSGQIPNDFGEAVQLEYLIIAGNSFEGSIPASLGRLRSLIALDLSDNNLSGPIPPELANITSLRYLNLSSNKLEGEVPFFINVSTVSVSVAGNRQLCGGNPELHLQTCKNNLRKKGAILSRKGVIAISLSAFTSFSLFVIVCIFCRIRWKHKKCDVDSLAERHRRVTYTELFKATEGFAESNLIGTGSFSDVYRAVILHENERKPVAVKVIKLWKHKATESFTAECNILRRIRHRNLLSIITSCSSLDNKGNDFKALVFEFMSNGTLDNWLHSVDRRQEIRVLTLAKRLEIAIDVGCALDYLHNGCETPVVHCDLKPTNILLDDDMVAHVGDFGLAQLLLGDFSGGESISTALGGSIGYIAPEYGMGAAVSPPGDIYSYGILLLELITGRRPTDDIFNDEMSLRSFCERGVPDHVEEIVHQSLLGELHEVTLTRRNPEETKLQFLAFLISLVELGISCAAESPRDRMDIQSAIQSLKRIKEKSDSIVA</sequence>
<keyword evidence="28" id="KW-1185">Reference proteome</keyword>
<feature type="domain" description="Protein kinase" evidence="26">
    <location>
        <begin position="718"/>
        <end position="1019"/>
    </location>
</feature>
<evidence type="ECO:0000256" key="12">
    <source>
        <dbReference type="ARBA" id="ARBA00022729"/>
    </source>
</evidence>
<evidence type="ECO:0000256" key="14">
    <source>
        <dbReference type="ARBA" id="ARBA00022741"/>
    </source>
</evidence>
<dbReference type="InterPro" id="IPR000719">
    <property type="entry name" value="Prot_kinase_dom"/>
</dbReference>
<evidence type="ECO:0000256" key="18">
    <source>
        <dbReference type="ARBA" id="ARBA00023136"/>
    </source>
</evidence>
<dbReference type="Gene3D" id="3.30.200.20">
    <property type="entry name" value="Phosphorylase Kinase, domain 1"/>
    <property type="match status" value="1"/>
</dbReference>
<evidence type="ECO:0000256" key="13">
    <source>
        <dbReference type="ARBA" id="ARBA00022737"/>
    </source>
</evidence>
<keyword evidence="15" id="KW-0418">Kinase</keyword>
<dbReference type="Pfam" id="PF23598">
    <property type="entry name" value="LRR_14"/>
    <property type="match status" value="1"/>
</dbReference>
<dbReference type="InterPro" id="IPR017441">
    <property type="entry name" value="Protein_kinase_ATP_BS"/>
</dbReference>
<evidence type="ECO:0000256" key="24">
    <source>
        <dbReference type="SAM" id="Phobius"/>
    </source>
</evidence>
<evidence type="ECO:0000313" key="27">
    <source>
        <dbReference type="EnsemblPlants" id="Kaladp1251s0004.1.v1.1"/>
    </source>
</evidence>
<dbReference type="InterPro" id="IPR008271">
    <property type="entry name" value="Ser/Thr_kinase_AS"/>
</dbReference>
<dbReference type="Pfam" id="PF13855">
    <property type="entry name" value="LRR_8"/>
    <property type="match status" value="1"/>
</dbReference>
<comment type="subcellular location">
    <subcellularLocation>
        <location evidence="1">Cell membrane</location>
        <topology evidence="1">Single-pass membrane protein</topology>
    </subcellularLocation>
    <subcellularLocation>
        <location evidence="2">Membrane</location>
        <topology evidence="2">Single-pass type I membrane protein</topology>
    </subcellularLocation>
</comment>
<dbReference type="InterPro" id="IPR051809">
    <property type="entry name" value="Plant_receptor-like_S/T_kinase"/>
</dbReference>
<feature type="chain" id="PRO_5029810768" description="non-specific serine/threonine protein kinase" evidence="25">
    <location>
        <begin position="36"/>
        <end position="1028"/>
    </location>
</feature>
<protein>
    <recommendedName>
        <fullName evidence="5">non-specific serine/threonine protein kinase</fullName>
        <ecNumber evidence="5">2.7.11.1</ecNumber>
    </recommendedName>
</protein>
<keyword evidence="6" id="KW-1003">Cell membrane</keyword>
<dbReference type="PROSITE" id="PS00108">
    <property type="entry name" value="PROTEIN_KINASE_ST"/>
    <property type="match status" value="1"/>
</dbReference>
<evidence type="ECO:0000256" key="6">
    <source>
        <dbReference type="ARBA" id="ARBA00022475"/>
    </source>
</evidence>
<dbReference type="EC" id="2.7.11.1" evidence="5"/>
<dbReference type="OMA" id="SMEWNIL"/>
<dbReference type="SUPFAM" id="SSF56112">
    <property type="entry name" value="Protein kinase-like (PK-like)"/>
    <property type="match status" value="1"/>
</dbReference>
<evidence type="ECO:0000256" key="20">
    <source>
        <dbReference type="ARBA" id="ARBA00023180"/>
    </source>
</evidence>
<organism evidence="27 28">
    <name type="scientific">Kalanchoe fedtschenkoi</name>
    <name type="common">Lavender scallops</name>
    <name type="synonym">South American air plant</name>
    <dbReference type="NCBI Taxonomy" id="63787"/>
    <lineage>
        <taxon>Eukaryota</taxon>
        <taxon>Viridiplantae</taxon>
        <taxon>Streptophyta</taxon>
        <taxon>Embryophyta</taxon>
        <taxon>Tracheophyta</taxon>
        <taxon>Spermatophyta</taxon>
        <taxon>Magnoliopsida</taxon>
        <taxon>eudicotyledons</taxon>
        <taxon>Gunneridae</taxon>
        <taxon>Pentapetalae</taxon>
        <taxon>Saxifragales</taxon>
        <taxon>Crassulaceae</taxon>
        <taxon>Kalanchoe</taxon>
    </lineage>
</organism>
<name>A0A7N1A9W1_KALFE</name>
<reference evidence="27" key="1">
    <citation type="submission" date="2021-01" db="UniProtKB">
        <authorList>
            <consortium name="EnsemblPlants"/>
        </authorList>
    </citation>
    <scope>IDENTIFICATION</scope>
</reference>
<keyword evidence="13" id="KW-0677">Repeat</keyword>
<dbReference type="FunFam" id="3.80.10.10:FF:000275">
    <property type="entry name" value="Leucine-rich repeat receptor-like protein kinase"/>
    <property type="match status" value="1"/>
</dbReference>
<keyword evidence="14 23" id="KW-0547">Nucleotide-binding</keyword>
<dbReference type="FunFam" id="3.80.10.10:FF:000233">
    <property type="entry name" value="Leucine-rich repeat receptor-like protein kinase TDR"/>
    <property type="match status" value="1"/>
</dbReference>
<evidence type="ECO:0000256" key="1">
    <source>
        <dbReference type="ARBA" id="ARBA00004162"/>
    </source>
</evidence>
<feature type="binding site" evidence="23">
    <location>
        <position position="749"/>
    </location>
    <ligand>
        <name>ATP</name>
        <dbReference type="ChEBI" id="CHEBI:30616"/>
    </ligand>
</feature>
<keyword evidence="7" id="KW-0723">Serine/threonine-protein kinase</keyword>
<dbReference type="Pfam" id="PF08263">
    <property type="entry name" value="LRRNT_2"/>
    <property type="match status" value="1"/>
</dbReference>
<accession>A0A7N1A9W1</accession>
<dbReference type="Pfam" id="PF00560">
    <property type="entry name" value="LRR_1"/>
    <property type="match status" value="4"/>
</dbReference>
<comment type="similarity">
    <text evidence="3">Belongs to the protein kinase superfamily. Ser/Thr protein kinase family.</text>
</comment>
<dbReference type="Pfam" id="PF00069">
    <property type="entry name" value="Pkinase"/>
    <property type="match status" value="1"/>
</dbReference>
<dbReference type="AlphaFoldDB" id="A0A7N1A9W1"/>
<keyword evidence="11 24" id="KW-0812">Transmembrane</keyword>
<dbReference type="InterPro" id="IPR013210">
    <property type="entry name" value="LRR_N_plant-typ"/>
</dbReference>
<dbReference type="InterPro" id="IPR011009">
    <property type="entry name" value="Kinase-like_dom_sf"/>
</dbReference>
<comment type="similarity">
    <text evidence="4">Belongs to the RLP family.</text>
</comment>
<dbReference type="PANTHER" id="PTHR27008:SF591">
    <property type="entry name" value="OS12G0498650 PROTEIN"/>
    <property type="match status" value="1"/>
</dbReference>
<dbReference type="InterPro" id="IPR001611">
    <property type="entry name" value="Leu-rich_rpt"/>
</dbReference>
<dbReference type="Gene3D" id="1.10.510.10">
    <property type="entry name" value="Transferase(Phosphotransferase) domain 1"/>
    <property type="match status" value="1"/>
</dbReference>
<evidence type="ECO:0000313" key="28">
    <source>
        <dbReference type="Proteomes" id="UP000594263"/>
    </source>
</evidence>
<evidence type="ECO:0000256" key="21">
    <source>
        <dbReference type="ARBA" id="ARBA00047899"/>
    </source>
</evidence>
<dbReference type="SUPFAM" id="SSF52058">
    <property type="entry name" value="L domain-like"/>
    <property type="match status" value="2"/>
</dbReference>
<keyword evidence="9" id="KW-0433">Leucine-rich repeat</keyword>
<evidence type="ECO:0000256" key="15">
    <source>
        <dbReference type="ARBA" id="ARBA00022777"/>
    </source>
</evidence>
<evidence type="ECO:0000256" key="23">
    <source>
        <dbReference type="PROSITE-ProRule" id="PRU10141"/>
    </source>
</evidence>
<dbReference type="FunFam" id="3.80.10.10:FF:000111">
    <property type="entry name" value="LRR receptor-like serine/threonine-protein kinase ERECTA"/>
    <property type="match status" value="1"/>
</dbReference>
<keyword evidence="8" id="KW-0597">Phosphoprotein</keyword>
<evidence type="ECO:0000256" key="3">
    <source>
        <dbReference type="ARBA" id="ARBA00008684"/>
    </source>
</evidence>
<dbReference type="Gramene" id="Kaladp1251s0004.1.v1.1">
    <property type="protein sequence ID" value="Kaladp1251s0004.1.v1.1"/>
    <property type="gene ID" value="Kaladp1251s0004.v1.1"/>
</dbReference>
<evidence type="ECO:0000256" key="4">
    <source>
        <dbReference type="ARBA" id="ARBA00009592"/>
    </source>
</evidence>
<dbReference type="GO" id="GO:0005886">
    <property type="term" value="C:plasma membrane"/>
    <property type="evidence" value="ECO:0007669"/>
    <property type="project" value="UniProtKB-SubCell"/>
</dbReference>
<evidence type="ECO:0000256" key="25">
    <source>
        <dbReference type="SAM" id="SignalP"/>
    </source>
</evidence>
<keyword evidence="17 24" id="KW-1133">Transmembrane helix</keyword>
<dbReference type="InterPro" id="IPR032675">
    <property type="entry name" value="LRR_dom_sf"/>
</dbReference>
<dbReference type="GO" id="GO:0004674">
    <property type="term" value="F:protein serine/threonine kinase activity"/>
    <property type="evidence" value="ECO:0007669"/>
    <property type="project" value="UniProtKB-KW"/>
</dbReference>
<evidence type="ECO:0000256" key="7">
    <source>
        <dbReference type="ARBA" id="ARBA00022527"/>
    </source>
</evidence>
<proteinExistence type="inferred from homology"/>
<dbReference type="PROSITE" id="PS00107">
    <property type="entry name" value="PROTEIN_KINASE_ATP"/>
    <property type="match status" value="1"/>
</dbReference>
<evidence type="ECO:0000256" key="10">
    <source>
        <dbReference type="ARBA" id="ARBA00022679"/>
    </source>
</evidence>
<keyword evidence="16 23" id="KW-0067">ATP-binding</keyword>
<dbReference type="EnsemblPlants" id="Kaladp1251s0004.1.v1.1">
    <property type="protein sequence ID" value="Kaladp1251s0004.1.v1.1"/>
    <property type="gene ID" value="Kaladp1251s0004.v1.1"/>
</dbReference>
<dbReference type="GO" id="GO:0009791">
    <property type="term" value="P:post-embryonic development"/>
    <property type="evidence" value="ECO:0007669"/>
    <property type="project" value="UniProtKB-ARBA"/>
</dbReference>
<evidence type="ECO:0000256" key="22">
    <source>
        <dbReference type="ARBA" id="ARBA00048679"/>
    </source>
</evidence>
<evidence type="ECO:0000259" key="26">
    <source>
        <dbReference type="PROSITE" id="PS50011"/>
    </source>
</evidence>
<dbReference type="Proteomes" id="UP000594263">
    <property type="component" value="Unplaced"/>
</dbReference>
<evidence type="ECO:0000256" key="17">
    <source>
        <dbReference type="ARBA" id="ARBA00022989"/>
    </source>
</evidence>
<dbReference type="Gene3D" id="3.80.10.10">
    <property type="entry name" value="Ribonuclease Inhibitor"/>
    <property type="match status" value="3"/>
</dbReference>
<dbReference type="SMART" id="SM00220">
    <property type="entry name" value="S_TKc"/>
    <property type="match status" value="1"/>
</dbReference>
<feature type="signal peptide" evidence="25">
    <location>
        <begin position="1"/>
        <end position="35"/>
    </location>
</feature>
<evidence type="ECO:0000256" key="19">
    <source>
        <dbReference type="ARBA" id="ARBA00023170"/>
    </source>
</evidence>
<keyword evidence="10" id="KW-0808">Transferase</keyword>
<evidence type="ECO:0000256" key="16">
    <source>
        <dbReference type="ARBA" id="ARBA00022840"/>
    </source>
</evidence>
<evidence type="ECO:0000256" key="11">
    <source>
        <dbReference type="ARBA" id="ARBA00022692"/>
    </source>
</evidence>
<evidence type="ECO:0000256" key="2">
    <source>
        <dbReference type="ARBA" id="ARBA00004479"/>
    </source>
</evidence>